<accession>A0A8H8D7B7</accession>
<organism evidence="2 3">
    <name type="scientific">Ajellomyces capsulatus</name>
    <name type="common">Darling's disease fungus</name>
    <name type="synonym">Histoplasma capsulatum</name>
    <dbReference type="NCBI Taxonomy" id="5037"/>
    <lineage>
        <taxon>Eukaryota</taxon>
        <taxon>Fungi</taxon>
        <taxon>Dikarya</taxon>
        <taxon>Ascomycota</taxon>
        <taxon>Pezizomycotina</taxon>
        <taxon>Eurotiomycetes</taxon>
        <taxon>Eurotiomycetidae</taxon>
        <taxon>Onygenales</taxon>
        <taxon>Ajellomycetaceae</taxon>
        <taxon>Histoplasma</taxon>
    </lineage>
</organism>
<feature type="compositionally biased region" description="Pro residues" evidence="1">
    <location>
        <begin position="111"/>
        <end position="120"/>
    </location>
</feature>
<reference evidence="2 3" key="1">
    <citation type="submission" date="2021-01" db="EMBL/GenBank/DDBJ databases">
        <title>Chromosome-level genome assembly of a human fungal pathogen reveals clustering of transcriptionally co-regulated genes.</title>
        <authorList>
            <person name="Voorhies M."/>
            <person name="Cohen S."/>
            <person name="Shea T.P."/>
            <person name="Petrus S."/>
            <person name="Munoz J.F."/>
            <person name="Poplawski S."/>
            <person name="Goldman W.E."/>
            <person name="Michael T."/>
            <person name="Cuomo C.A."/>
            <person name="Sil A."/>
            <person name="Beyhan S."/>
        </authorList>
    </citation>
    <scope>NUCLEOTIDE SEQUENCE [LARGE SCALE GENOMIC DNA]</scope>
    <source>
        <strain evidence="2 3">G184AR</strain>
    </source>
</reference>
<protein>
    <submittedName>
        <fullName evidence="2">Uncharacterized protein</fullName>
    </submittedName>
</protein>
<evidence type="ECO:0000256" key="1">
    <source>
        <dbReference type="SAM" id="MobiDB-lite"/>
    </source>
</evidence>
<evidence type="ECO:0000313" key="2">
    <source>
        <dbReference type="EMBL" id="KAG5304685.1"/>
    </source>
</evidence>
<dbReference type="AlphaFoldDB" id="A0A8H8D7B7"/>
<dbReference type="VEuPathDB" id="FungiDB:I7I52_03095"/>
<feature type="compositionally biased region" description="Polar residues" evidence="1">
    <location>
        <begin position="1"/>
        <end position="15"/>
    </location>
</feature>
<feature type="region of interest" description="Disordered" evidence="1">
    <location>
        <begin position="1"/>
        <end position="36"/>
    </location>
</feature>
<feature type="compositionally biased region" description="Basic residues" evidence="1">
    <location>
        <begin position="16"/>
        <end position="25"/>
    </location>
</feature>
<gene>
    <name evidence="2" type="ORF">I7I52_03095</name>
</gene>
<comment type="caution">
    <text evidence="2">The sequence shown here is derived from an EMBL/GenBank/DDBJ whole genome shotgun (WGS) entry which is preliminary data.</text>
</comment>
<dbReference type="Proteomes" id="UP000670092">
    <property type="component" value="Unassembled WGS sequence"/>
</dbReference>
<dbReference type="EMBL" id="JAEVHI010000001">
    <property type="protein sequence ID" value="KAG5304685.1"/>
    <property type="molecule type" value="Genomic_DNA"/>
</dbReference>
<proteinExistence type="predicted"/>
<evidence type="ECO:0000313" key="3">
    <source>
        <dbReference type="Proteomes" id="UP000670092"/>
    </source>
</evidence>
<name>A0A8H8D7B7_AJECA</name>
<sequence>MVTIHGTVQVSSLLSRKQRTPKNTHPHPQLQSTSQHAILQYRPPTGRIGTKPNIIPAYPHIGTFILAWCRVQQWSNSSSSCWQTPNLLPPQPATQQKFKSSLSIQTNPSPYVSPPSPLTSPSPSLSANLPCSSCALLCSQHGPPTLKSSRARCSSTMPTRPSCAASCLIWPPLLMLTSAR</sequence>
<feature type="region of interest" description="Disordered" evidence="1">
    <location>
        <begin position="101"/>
        <end position="121"/>
    </location>
</feature>